<dbReference type="SUPFAM" id="SSF52540">
    <property type="entry name" value="P-loop containing nucleoside triphosphate hydrolases"/>
    <property type="match status" value="1"/>
</dbReference>
<dbReference type="CDD" id="cd00544">
    <property type="entry name" value="CobU"/>
    <property type="match status" value="1"/>
</dbReference>
<evidence type="ECO:0000256" key="3">
    <source>
        <dbReference type="ARBA" id="ARBA00007110"/>
    </source>
</evidence>
<sequence>MRTLVLGGARSGKSAFAEELAGRDRAVRYVATAVLDPDDAEFADRIAAHRDRRPARWSVVEGDPVDVLTIPAPITLIDDLGTWLTARLDARAAWNSPRGTITPDIDALIAAVDAYSDRLLIVSPEVGLGIIPATRSGRLFQDELGKLNQRLAAICDEVLFIVAGRAIPLQPPTTPEQAPSTTRVAGQLTEPAASNETGSAAATIAKPGVGSTTAPAVTDSPVVGKSAAAASLGAGDEAGSAPTDAVAGSAGSGASGVGGETGSAAGAAAAGSAGFSGPSAAADAGGAVGSVVTGSAGPGASEEAGVGGETGSAAGAAAAGSAGLGGPAAVADAGGAGGSSTAAAVAGAAGLGGVASGVGDETGSAAAVVDAGVGATAVGDDLSGRGFVGANGVGGFGGVPVFGAVGEPDRRVWAGAEERQLRLTKPAGALGRLEALGNWVAACQGVCPPRQFERARVVVFAGDHGVARQGVSAYPAEVTAQMVANFVAGGAAVNTLARLADATVRVVDIAVDGETDPAVSGYKVRRASGSIDREDALSEAEVHTALAVGRAIADEEIDAGADLLIAGDMGIGNTTPATVLIATLTDTEPVLAMGRGTGVDDAGWMRKAAVVRDAMWRARPHRHDPVVLLRTVGGADFAAVTGYLAQAAARRTPVILDGVVITAAAVLAEMLAPGAKAWWVAGHRSTEPAHQLALTKLGLEPLLDMSMRLGEGSGALTALPILRAAVGALGEMSTFDEAGVSTADAAP</sequence>
<dbReference type="GO" id="GO:0009236">
    <property type="term" value="P:cobalamin biosynthetic process"/>
    <property type="evidence" value="ECO:0007669"/>
    <property type="project" value="UniProtKB-UniRule"/>
</dbReference>
<dbReference type="GO" id="GO:0043752">
    <property type="term" value="F:adenosylcobinamide kinase activity"/>
    <property type="evidence" value="ECO:0007669"/>
    <property type="project" value="InterPro"/>
</dbReference>
<dbReference type="CDD" id="cd02439">
    <property type="entry name" value="DMB-PRT_CobT"/>
    <property type="match status" value="1"/>
</dbReference>
<evidence type="ECO:0000256" key="11">
    <source>
        <dbReference type="HAMAP-Rule" id="MF_00230"/>
    </source>
</evidence>
<evidence type="ECO:0000313" key="14">
    <source>
        <dbReference type="Proteomes" id="UP000221961"/>
    </source>
</evidence>
<dbReference type="PANTHER" id="PTHR43463">
    <property type="entry name" value="NICOTINATE-NUCLEOTIDE--DIMETHYLBENZIMIDAZOLE PHOSPHORIBOSYLTRANSFERASE"/>
    <property type="match status" value="1"/>
</dbReference>
<dbReference type="GO" id="GO:0008939">
    <property type="term" value="F:nicotinate-nucleotide-dimethylbenzimidazole phosphoribosyltransferase activity"/>
    <property type="evidence" value="ECO:0007669"/>
    <property type="project" value="UniProtKB-UniRule"/>
</dbReference>
<dbReference type="Gene3D" id="1.10.1610.10">
    <property type="match status" value="1"/>
</dbReference>
<evidence type="ECO:0000256" key="4">
    <source>
        <dbReference type="ARBA" id="ARBA00011991"/>
    </source>
</evidence>
<feature type="region of interest" description="Disordered" evidence="12">
    <location>
        <begin position="295"/>
        <end position="318"/>
    </location>
</feature>
<comment type="similarity">
    <text evidence="3 11">Belongs to the CobT family.</text>
</comment>
<dbReference type="Proteomes" id="UP000221961">
    <property type="component" value="Chromosome"/>
</dbReference>
<feature type="active site" description="Proton acceptor" evidence="11">
    <location>
        <position position="711"/>
    </location>
</feature>
<feature type="region of interest" description="Disordered" evidence="12">
    <location>
        <begin position="233"/>
        <end position="272"/>
    </location>
</feature>
<proteinExistence type="inferred from homology"/>
<dbReference type="HAMAP" id="MF_00230">
    <property type="entry name" value="CobT"/>
    <property type="match status" value="1"/>
</dbReference>
<dbReference type="Gene3D" id="3.40.50.300">
    <property type="entry name" value="P-loop containing nucleotide triphosphate hydrolases"/>
    <property type="match status" value="1"/>
</dbReference>
<dbReference type="NCBIfam" id="TIGR03160">
    <property type="entry name" value="cobT_DBIPRT"/>
    <property type="match status" value="1"/>
</dbReference>
<organism evidence="13 14">
    <name type="scientific">Nocardia terpenica</name>
    <dbReference type="NCBI Taxonomy" id="455432"/>
    <lineage>
        <taxon>Bacteria</taxon>
        <taxon>Bacillati</taxon>
        <taxon>Actinomycetota</taxon>
        <taxon>Actinomycetes</taxon>
        <taxon>Mycobacteriales</taxon>
        <taxon>Nocardiaceae</taxon>
        <taxon>Nocardia</taxon>
    </lineage>
</organism>
<dbReference type="Pfam" id="PF02277">
    <property type="entry name" value="DBI_PRT"/>
    <property type="match status" value="1"/>
</dbReference>
<evidence type="ECO:0000256" key="12">
    <source>
        <dbReference type="SAM" id="MobiDB-lite"/>
    </source>
</evidence>
<dbReference type="InterPro" id="IPR003203">
    <property type="entry name" value="CobU/CobP"/>
</dbReference>
<evidence type="ECO:0000256" key="8">
    <source>
        <dbReference type="ARBA" id="ARBA00022679"/>
    </source>
</evidence>
<protein>
    <recommendedName>
        <fullName evidence="5 11">Nicotinate-nucleotide--dimethylbenzimidazole phosphoribosyltransferase</fullName>
        <shortName evidence="11">NN:DBI PRT</shortName>
        <ecNumber evidence="4 11">2.4.2.21</ecNumber>
    </recommendedName>
    <alternativeName>
        <fullName evidence="9 11">N(1)-alpha-phosphoribosyltransferase</fullName>
    </alternativeName>
</protein>
<dbReference type="PANTHER" id="PTHR43463:SF1">
    <property type="entry name" value="NICOTINATE-NUCLEOTIDE--DIMETHYLBENZIMIDAZOLE PHOSPHORIBOSYLTRANSFERASE"/>
    <property type="match status" value="1"/>
</dbReference>
<feature type="compositionally biased region" description="Low complexity" evidence="12">
    <location>
        <begin position="262"/>
        <end position="272"/>
    </location>
</feature>
<dbReference type="Gene3D" id="3.40.50.10210">
    <property type="match status" value="1"/>
</dbReference>
<evidence type="ECO:0000256" key="1">
    <source>
        <dbReference type="ARBA" id="ARBA00002197"/>
    </source>
</evidence>
<comment type="catalytic activity">
    <reaction evidence="10 11">
        <text>5,6-dimethylbenzimidazole + nicotinate beta-D-ribonucleotide = alpha-ribazole 5'-phosphate + nicotinate + H(+)</text>
        <dbReference type="Rhea" id="RHEA:11196"/>
        <dbReference type="ChEBI" id="CHEBI:15378"/>
        <dbReference type="ChEBI" id="CHEBI:15890"/>
        <dbReference type="ChEBI" id="CHEBI:32544"/>
        <dbReference type="ChEBI" id="CHEBI:57502"/>
        <dbReference type="ChEBI" id="CHEBI:57918"/>
        <dbReference type="EC" id="2.4.2.21"/>
    </reaction>
</comment>
<dbReference type="NCBIfam" id="NF000996">
    <property type="entry name" value="PRK00105.1"/>
    <property type="match status" value="1"/>
</dbReference>
<feature type="compositionally biased region" description="Low complexity" evidence="12">
    <location>
        <begin position="295"/>
        <end position="304"/>
    </location>
</feature>
<evidence type="ECO:0000256" key="5">
    <source>
        <dbReference type="ARBA" id="ARBA00015486"/>
    </source>
</evidence>
<dbReference type="KEGG" id="ntp:CRH09_12360"/>
<evidence type="ECO:0000256" key="2">
    <source>
        <dbReference type="ARBA" id="ARBA00005049"/>
    </source>
</evidence>
<dbReference type="InterPro" id="IPR036087">
    <property type="entry name" value="Nict_dMeBzImd_PRibTrfase_sf"/>
</dbReference>
<dbReference type="FunFam" id="3.40.50.10210:FF:000001">
    <property type="entry name" value="Nicotinate-nucleotide--dimethylbenzimidazole phosphoribosyltransferase"/>
    <property type="match status" value="1"/>
</dbReference>
<keyword evidence="6 11" id="KW-0169">Cobalamin biosynthesis</keyword>
<dbReference type="GO" id="GO:0000166">
    <property type="term" value="F:nucleotide binding"/>
    <property type="evidence" value="ECO:0007669"/>
    <property type="project" value="InterPro"/>
</dbReference>
<evidence type="ECO:0000256" key="10">
    <source>
        <dbReference type="ARBA" id="ARBA00047340"/>
    </source>
</evidence>
<reference evidence="13 14" key="1">
    <citation type="submission" date="2017-10" db="EMBL/GenBank/DDBJ databases">
        <title>Comparative genomics between pathogenic Norcardia.</title>
        <authorList>
            <person name="Zeng L."/>
        </authorList>
    </citation>
    <scope>NUCLEOTIDE SEQUENCE [LARGE SCALE GENOMIC DNA]</scope>
    <source>
        <strain evidence="13 14">NC_YFY_NT001</strain>
    </source>
</reference>
<dbReference type="InterPro" id="IPR027417">
    <property type="entry name" value="P-loop_NTPase"/>
</dbReference>
<feature type="compositionally biased region" description="Low complexity" evidence="12">
    <location>
        <begin position="233"/>
        <end position="249"/>
    </location>
</feature>
<dbReference type="SUPFAM" id="SSF52733">
    <property type="entry name" value="Nicotinate mononucleotide:5,6-dimethylbenzimidazole phosphoribosyltransferase (CobT)"/>
    <property type="match status" value="1"/>
</dbReference>
<accession>A0A291RHT1</accession>
<evidence type="ECO:0000256" key="6">
    <source>
        <dbReference type="ARBA" id="ARBA00022573"/>
    </source>
</evidence>
<dbReference type="InterPro" id="IPR017846">
    <property type="entry name" value="Nict_dMeBzImd_PRibTrfase_bact"/>
</dbReference>
<comment type="function">
    <text evidence="1 11">Catalyzes the synthesis of alpha-ribazole-5'-phosphate from nicotinate mononucleotide (NAMN) and 5,6-dimethylbenzimidazole (DMB).</text>
</comment>
<keyword evidence="7 11" id="KW-0328">Glycosyltransferase</keyword>
<dbReference type="AlphaFoldDB" id="A0A291RHT1"/>
<dbReference type="UniPathway" id="UPA00148">
    <property type="reaction ID" value="UER00236"/>
</dbReference>
<comment type="pathway">
    <text evidence="2 11">Nucleoside biosynthesis; alpha-ribazole biosynthesis; alpha-ribazole from 5,6-dimethylbenzimidazole: step 1/2.</text>
</comment>
<dbReference type="InterPro" id="IPR023195">
    <property type="entry name" value="Nict_dMeBzImd_PRibTrfase_N"/>
</dbReference>
<dbReference type="UniPathway" id="UPA00061">
    <property type="reaction ID" value="UER00516"/>
</dbReference>
<evidence type="ECO:0000256" key="9">
    <source>
        <dbReference type="ARBA" id="ARBA00030686"/>
    </source>
</evidence>
<dbReference type="Pfam" id="PF02283">
    <property type="entry name" value="CobU"/>
    <property type="match status" value="1"/>
</dbReference>
<dbReference type="EMBL" id="CP023778">
    <property type="protein sequence ID" value="ATL66885.1"/>
    <property type="molecule type" value="Genomic_DNA"/>
</dbReference>
<evidence type="ECO:0000313" key="13">
    <source>
        <dbReference type="EMBL" id="ATL66885.1"/>
    </source>
</evidence>
<feature type="compositionally biased region" description="Gly residues" evidence="12">
    <location>
        <begin position="250"/>
        <end position="261"/>
    </location>
</feature>
<dbReference type="EC" id="2.4.2.21" evidence="4 11"/>
<name>A0A291RHT1_9NOCA</name>
<dbReference type="InterPro" id="IPR003200">
    <property type="entry name" value="Nict_dMeBzImd_PRibTrfase"/>
</dbReference>
<keyword evidence="8 11" id="KW-0808">Transferase</keyword>
<gene>
    <name evidence="11 13" type="primary">cobT</name>
    <name evidence="13" type="ORF">CRH09_12360</name>
</gene>
<evidence type="ECO:0000256" key="7">
    <source>
        <dbReference type="ARBA" id="ARBA00022676"/>
    </source>
</evidence>